<dbReference type="InterPro" id="IPR051588">
    <property type="entry name" value="Cobalamin_Transport"/>
</dbReference>
<feature type="binding site" evidence="5">
    <location>
        <position position="331"/>
    </location>
    <ligand>
        <name>cyanocob(III)alamin</name>
        <dbReference type="ChEBI" id="CHEBI:17439"/>
    </ligand>
</feature>
<dbReference type="InterPro" id="IPR023415">
    <property type="entry name" value="LDLR_class-A_CS"/>
</dbReference>
<dbReference type="PROSITE" id="PS01209">
    <property type="entry name" value="LDLRA_1"/>
    <property type="match status" value="1"/>
</dbReference>
<dbReference type="InterPro" id="IPR008930">
    <property type="entry name" value="Terpenoid_cyclase/PrenylTrfase"/>
</dbReference>
<dbReference type="GO" id="GO:0031419">
    <property type="term" value="F:cobalamin binding"/>
    <property type="evidence" value="ECO:0007669"/>
    <property type="project" value="InterPro"/>
</dbReference>
<dbReference type="PANTHER" id="PTHR10559:SF18">
    <property type="entry name" value="TRANSCOBALAMIN II"/>
    <property type="match status" value="1"/>
</dbReference>
<keyword evidence="3" id="KW-0732">Signal</keyword>
<dbReference type="PRINTS" id="PR00261">
    <property type="entry name" value="LDLRECEPTOR"/>
</dbReference>
<feature type="disulfide bond" evidence="6">
    <location>
        <begin position="259"/>
        <end position="298"/>
    </location>
</feature>
<proteinExistence type="predicted"/>
<evidence type="ECO:0000256" key="7">
    <source>
        <dbReference type="PROSITE-ProRule" id="PRU00124"/>
    </source>
</evidence>
<evidence type="ECO:0000256" key="3">
    <source>
        <dbReference type="ARBA" id="ARBA00022729"/>
    </source>
</evidence>
<comment type="caution">
    <text evidence="7">Lacks conserved residue(s) required for the propagation of feature annotation.</text>
</comment>
<gene>
    <name evidence="8" type="primary">AVEN_152307_1</name>
    <name evidence="8" type="ORF">CEXT_534041</name>
</gene>
<dbReference type="Pfam" id="PF00057">
    <property type="entry name" value="Ldl_recept_a"/>
    <property type="match status" value="2"/>
</dbReference>
<dbReference type="InterPro" id="IPR002172">
    <property type="entry name" value="LDrepeatLR_classA_rpt"/>
</dbReference>
<evidence type="ECO:0000256" key="6">
    <source>
        <dbReference type="PIRSR" id="PIRSR602157-2"/>
    </source>
</evidence>
<feature type="disulfide bond" evidence="7">
    <location>
        <begin position="62"/>
        <end position="77"/>
    </location>
</feature>
<keyword evidence="4 6" id="KW-1015">Disulfide bond</keyword>
<dbReference type="AlphaFoldDB" id="A0AAV4XP89"/>
<dbReference type="PROSITE" id="PS50068">
    <property type="entry name" value="LDLRA_2"/>
    <property type="match status" value="2"/>
</dbReference>
<dbReference type="PANTHER" id="PTHR10559">
    <property type="entry name" value="TRANSCOBALAMIN-1/GASTRIC INTRINSIC FACTOR"/>
    <property type="match status" value="1"/>
</dbReference>
<evidence type="ECO:0000256" key="4">
    <source>
        <dbReference type="ARBA" id="ARBA00023157"/>
    </source>
</evidence>
<dbReference type="InterPro" id="IPR036055">
    <property type="entry name" value="LDL_receptor-like_sf"/>
</dbReference>
<dbReference type="Gene3D" id="2.170.130.30">
    <property type="match status" value="1"/>
</dbReference>
<dbReference type="GO" id="GO:0015889">
    <property type="term" value="P:cobalamin transport"/>
    <property type="evidence" value="ECO:0007669"/>
    <property type="project" value="InterPro"/>
</dbReference>
<dbReference type="CDD" id="cd00112">
    <property type="entry name" value="LDLa"/>
    <property type="match status" value="2"/>
</dbReference>
<dbReference type="Proteomes" id="UP001054945">
    <property type="component" value="Unassembled WGS sequence"/>
</dbReference>
<keyword evidence="5" id="KW-0170">Cobalt</keyword>
<evidence type="ECO:0000256" key="5">
    <source>
        <dbReference type="PIRSR" id="PIRSR602157-1"/>
    </source>
</evidence>
<dbReference type="SMART" id="SM00192">
    <property type="entry name" value="LDLa"/>
    <property type="match status" value="2"/>
</dbReference>
<protein>
    <submittedName>
        <fullName evidence="8">Uncharacterized protein</fullName>
    </submittedName>
</protein>
<dbReference type="Pfam" id="PF01122">
    <property type="entry name" value="Cobalamin_bind"/>
    <property type="match status" value="1"/>
</dbReference>
<evidence type="ECO:0000313" key="9">
    <source>
        <dbReference type="Proteomes" id="UP001054945"/>
    </source>
</evidence>
<organism evidence="8 9">
    <name type="scientific">Caerostris extrusa</name>
    <name type="common">Bark spider</name>
    <name type="synonym">Caerostris bankana</name>
    <dbReference type="NCBI Taxonomy" id="172846"/>
    <lineage>
        <taxon>Eukaryota</taxon>
        <taxon>Metazoa</taxon>
        <taxon>Ecdysozoa</taxon>
        <taxon>Arthropoda</taxon>
        <taxon>Chelicerata</taxon>
        <taxon>Arachnida</taxon>
        <taxon>Araneae</taxon>
        <taxon>Araneomorphae</taxon>
        <taxon>Entelegynae</taxon>
        <taxon>Araneoidea</taxon>
        <taxon>Araneidae</taxon>
        <taxon>Caerostris</taxon>
    </lineage>
</organism>
<feature type="binding site" evidence="5">
    <location>
        <position position="287"/>
    </location>
    <ligand>
        <name>cyanocob(III)alamin</name>
        <dbReference type="ChEBI" id="CHEBI:17439"/>
    </ligand>
</feature>
<feature type="disulfide bond" evidence="7">
    <location>
        <begin position="50"/>
        <end position="68"/>
    </location>
</feature>
<keyword evidence="9" id="KW-1185">Reference proteome</keyword>
<reference evidence="8 9" key="1">
    <citation type="submission" date="2021-06" db="EMBL/GenBank/DDBJ databases">
        <title>Caerostris extrusa draft genome.</title>
        <authorList>
            <person name="Kono N."/>
            <person name="Arakawa K."/>
        </authorList>
    </citation>
    <scope>NUCLEOTIDE SEQUENCE [LARGE SCALE GENOMIC DNA]</scope>
</reference>
<accession>A0AAV4XP89</accession>
<keyword evidence="2" id="KW-0964">Secreted</keyword>
<dbReference type="SUPFAM" id="SSF57424">
    <property type="entry name" value="LDL receptor-like module"/>
    <property type="match status" value="2"/>
</dbReference>
<evidence type="ECO:0000256" key="2">
    <source>
        <dbReference type="ARBA" id="ARBA00022525"/>
    </source>
</evidence>
<comment type="caution">
    <text evidence="8">The sequence shown here is derived from an EMBL/GenBank/DDBJ whole genome shotgun (WGS) entry which is preliminary data.</text>
</comment>
<dbReference type="EMBL" id="BPLR01018050">
    <property type="protein sequence ID" value="GIY96463.1"/>
    <property type="molecule type" value="Genomic_DNA"/>
</dbReference>
<dbReference type="SUPFAM" id="SSF48239">
    <property type="entry name" value="Terpenoid cyclases/Protein prenyltransferases"/>
    <property type="match status" value="1"/>
</dbReference>
<dbReference type="GO" id="GO:0005615">
    <property type="term" value="C:extracellular space"/>
    <property type="evidence" value="ECO:0007669"/>
    <property type="project" value="TreeGrafter"/>
</dbReference>
<dbReference type="Gene3D" id="4.10.400.10">
    <property type="entry name" value="Low-density Lipoprotein Receptor"/>
    <property type="match status" value="2"/>
</dbReference>
<evidence type="ECO:0000313" key="8">
    <source>
        <dbReference type="EMBL" id="GIY96463.1"/>
    </source>
</evidence>
<comment type="subcellular location">
    <subcellularLocation>
        <location evidence="1">Secreted</location>
    </subcellularLocation>
</comment>
<dbReference type="InterPro" id="IPR002157">
    <property type="entry name" value="Cbl-bd_prot"/>
</dbReference>
<sequence length="534" mass="61144">MDVMTKILEAKILSDSTGMSCIRVFNYCQRNQSLRQRIFGEHRSFDQFKCKNNKSILRSYYCNGKNDCGDNSDELHCSISGSKCPTNDLFSCKKSNSYYKCIPKSWRCDGFADCTYGEDEANCKDDKGSLQSSYLKKKKSLAVNWTYKLRNDENPTRKWSSEVARIAVALYLSNNTIFTKDTTFREEIAYELSLDLLSRLAVKKKIKDLSGTELAAYINAFLVTCIDPKKFYVLDLVSELRRRVNAQNYTNPSVLLALCNAGERITERDVQKLLDLFGKAHTEFWTDTQALAILALTCASKQPYAVYDLGKINTLTMELKKWQFRNGTVENLKTTALVMQALLAAESEADEENFDEEKALKQILHSQMADGSFGSIVNTYYVLPVLGCKSLVNISSSHCKPAVVDENDAIKDFMNQVGEKWHIHISLWIGNDRTVERTLALKVPANSSFYRVMEFAAIVDNKFKFEYSMRNRKPFIYSISGLQDDPENGVFWFLFTSIHEMKKELRPTTKSPADIIPRDKQHLVFWYKCGSWNQ</sequence>
<feature type="binding site" evidence="5">
    <location>
        <begin position="492"/>
        <end position="494"/>
    </location>
    <ligand>
        <name>cyanocob(III)alamin</name>
        <dbReference type="ChEBI" id="CHEBI:17439"/>
    </ligand>
</feature>
<dbReference type="Gene3D" id="1.50.10.20">
    <property type="match status" value="1"/>
</dbReference>
<name>A0AAV4XP89_CAEEX</name>
<evidence type="ECO:0000256" key="1">
    <source>
        <dbReference type="ARBA" id="ARBA00004613"/>
    </source>
</evidence>
<feature type="disulfide bond" evidence="7">
    <location>
        <begin position="108"/>
        <end position="123"/>
    </location>
</feature>